<feature type="domain" description="UvrD-like helicase C-terminal" evidence="11">
    <location>
        <begin position="1"/>
        <end position="197"/>
    </location>
</feature>
<gene>
    <name evidence="12" type="ORF">RT723_01975</name>
</gene>
<dbReference type="EMBL" id="JAWCUA010000001">
    <property type="protein sequence ID" value="MDU0111795.1"/>
    <property type="molecule type" value="Genomic_DNA"/>
</dbReference>
<name>A0ABU3QWJ9_9GAMM</name>
<keyword evidence="1" id="KW-0540">Nuclease</keyword>
<dbReference type="SUPFAM" id="SSF52980">
    <property type="entry name" value="Restriction endonuclease-like"/>
    <property type="match status" value="1"/>
</dbReference>
<evidence type="ECO:0000256" key="7">
    <source>
        <dbReference type="ARBA" id="ARBA00022840"/>
    </source>
</evidence>
<keyword evidence="4" id="KW-0378">Hydrolase</keyword>
<dbReference type="GO" id="GO:0004527">
    <property type="term" value="F:exonuclease activity"/>
    <property type="evidence" value="ECO:0007669"/>
    <property type="project" value="UniProtKB-KW"/>
</dbReference>
<evidence type="ECO:0000256" key="3">
    <source>
        <dbReference type="ARBA" id="ARBA00022763"/>
    </source>
</evidence>
<keyword evidence="6 12" id="KW-0269">Exonuclease</keyword>
<accession>A0ABU3QWJ9</accession>
<dbReference type="CDD" id="cd22352">
    <property type="entry name" value="RecB_C-like"/>
    <property type="match status" value="1"/>
</dbReference>
<evidence type="ECO:0000256" key="10">
    <source>
        <dbReference type="SAM" id="MobiDB-lite"/>
    </source>
</evidence>
<proteinExistence type="predicted"/>
<keyword evidence="5" id="KW-0347">Helicase</keyword>
<dbReference type="InterPro" id="IPR000212">
    <property type="entry name" value="DNA_helicase_UvrD/REP"/>
</dbReference>
<keyword evidence="7" id="KW-0067">ATP-binding</keyword>
<evidence type="ECO:0000313" key="13">
    <source>
        <dbReference type="Proteomes" id="UP001257914"/>
    </source>
</evidence>
<dbReference type="PANTHER" id="PTHR11070">
    <property type="entry name" value="UVRD / RECB / PCRA DNA HELICASE FAMILY MEMBER"/>
    <property type="match status" value="1"/>
</dbReference>
<feature type="region of interest" description="Disordered" evidence="10">
    <location>
        <begin position="708"/>
        <end position="733"/>
    </location>
</feature>
<evidence type="ECO:0000256" key="9">
    <source>
        <dbReference type="ARBA" id="ARBA00023204"/>
    </source>
</evidence>
<evidence type="ECO:0000313" key="12">
    <source>
        <dbReference type="EMBL" id="MDU0111795.1"/>
    </source>
</evidence>
<keyword evidence="13" id="KW-1185">Reference proteome</keyword>
<dbReference type="Gene3D" id="3.40.50.300">
    <property type="entry name" value="P-loop containing nucleotide triphosphate hydrolases"/>
    <property type="match status" value="1"/>
</dbReference>
<evidence type="ECO:0000256" key="1">
    <source>
        <dbReference type="ARBA" id="ARBA00022722"/>
    </source>
</evidence>
<evidence type="ECO:0000256" key="6">
    <source>
        <dbReference type="ARBA" id="ARBA00022839"/>
    </source>
</evidence>
<dbReference type="Proteomes" id="UP001257914">
    <property type="component" value="Unassembled WGS sequence"/>
</dbReference>
<dbReference type="Pfam" id="PF13361">
    <property type="entry name" value="UvrD_C"/>
    <property type="match status" value="1"/>
</dbReference>
<protein>
    <submittedName>
        <fullName evidence="12">3'-5' exonuclease</fullName>
    </submittedName>
</protein>
<evidence type="ECO:0000256" key="5">
    <source>
        <dbReference type="ARBA" id="ARBA00022806"/>
    </source>
</evidence>
<dbReference type="PROSITE" id="PS51217">
    <property type="entry name" value="UVRD_HELICASE_CTER"/>
    <property type="match status" value="1"/>
</dbReference>
<keyword evidence="9" id="KW-0234">DNA repair</keyword>
<reference evidence="12 13" key="1">
    <citation type="submission" date="2023-10" db="EMBL/GenBank/DDBJ databases">
        <title>Psychrosphaera aquimaarina strain SW33 isolated from seawater.</title>
        <authorList>
            <person name="Bayburt H."/>
            <person name="Kim J.M."/>
            <person name="Choi B.J."/>
            <person name="Jeon C.O."/>
        </authorList>
    </citation>
    <scope>NUCLEOTIDE SEQUENCE [LARGE SCALE GENOMIC DNA]</scope>
    <source>
        <strain evidence="12 13">KCTC 52743</strain>
    </source>
</reference>
<dbReference type="InterPro" id="IPR014017">
    <property type="entry name" value="DNA_helicase_UvrD-like_C"/>
</dbReference>
<dbReference type="SUPFAM" id="SSF52540">
    <property type="entry name" value="P-loop containing nucleoside triphosphate hydrolases"/>
    <property type="match status" value="1"/>
</dbReference>
<dbReference type="InterPro" id="IPR011604">
    <property type="entry name" value="PDDEXK-like_dom_sf"/>
</dbReference>
<dbReference type="InterPro" id="IPR027417">
    <property type="entry name" value="P-loop_NTPase"/>
</dbReference>
<evidence type="ECO:0000256" key="2">
    <source>
        <dbReference type="ARBA" id="ARBA00022741"/>
    </source>
</evidence>
<keyword evidence="2" id="KW-0547">Nucleotide-binding</keyword>
<dbReference type="PANTHER" id="PTHR11070:SF23">
    <property type="entry name" value="RECBCD ENZYME SUBUNIT RECB"/>
    <property type="match status" value="1"/>
</dbReference>
<keyword evidence="3" id="KW-0227">DNA damage</keyword>
<sequence>MCILVRNRNQASVIKKTLAQLNIRSVFISRDNIFNTAVAKDLLRLLMAINSPFNEQKVRAACATCFFAYDIDTLFKLQHDPVLWQQHLDWFYNANQRWVYGQISSAIDTILLQADTLNKWQLLEPTEYERLITDQRHLSELIQQQSVKHAGVEKLLHWFEQQVIADDNWSDATDDQQLRLESDSNLVQIATLHASKGLEYPIVYLPFVCDFKAAKTAIYTSNQESKGLTYRVDNRTQELQQAEAERLAEDLRLLYVAMTRPIFNLVIGVYNLLDAYKRPVLDNSGLGQVLLGELATNQKPNNELIEQACNRLLQLDCNNDIEFKDCFQYQSQAEDLVVDEFNQRKSAGLSLHSNKTPVLRFSQFSGNVNDNWKMISYSSLVAGAHHSENKFVESPGHKTTDSFAQEQLNDIWVSGLSDEQNNIEPDQSNVQITSEPIMVKDRFSFPKGANAGTCLHWIMENLDFQQPVVEQVDVIESGLTRYGIELSWVSVTIDWMKDIINCNLLAGSDTKSIDENVNTPDQTPSYSLADIENKDRLVEMEFYFNFNSLNQSILSNALQMMGLKPVHFDNFLSASANQDGLSGIVKGFIDLTIHHKGKYYVLDYKSNYLGDDLLFYNHANLEVSMSDHHYQIQALIYTLALHRWLKSRLPHYDYNVHVGGALYLFLRGMQTMNNISTSGVYVMNIKQDVIEYLDAALEGKFEQSQSTYAENSEPVLSQQSQTDSDSATDDFSHQDVTSTVSQMGFDFD</sequence>
<comment type="caution">
    <text evidence="12">The sequence shown here is derived from an EMBL/GenBank/DDBJ whole genome shotgun (WGS) entry which is preliminary data.</text>
</comment>
<evidence type="ECO:0000256" key="8">
    <source>
        <dbReference type="ARBA" id="ARBA00023125"/>
    </source>
</evidence>
<organism evidence="12 13">
    <name type="scientific">Psychrosphaera aquimarina</name>
    <dbReference type="NCBI Taxonomy" id="2044854"/>
    <lineage>
        <taxon>Bacteria</taxon>
        <taxon>Pseudomonadati</taxon>
        <taxon>Pseudomonadota</taxon>
        <taxon>Gammaproteobacteria</taxon>
        <taxon>Alteromonadales</taxon>
        <taxon>Pseudoalteromonadaceae</taxon>
        <taxon>Psychrosphaera</taxon>
    </lineage>
</organism>
<keyword evidence="8" id="KW-0238">DNA-binding</keyword>
<dbReference type="Gene3D" id="3.90.320.10">
    <property type="match status" value="1"/>
</dbReference>
<evidence type="ECO:0000256" key="4">
    <source>
        <dbReference type="ARBA" id="ARBA00022801"/>
    </source>
</evidence>
<evidence type="ECO:0000259" key="11">
    <source>
        <dbReference type="PROSITE" id="PS51217"/>
    </source>
</evidence>
<dbReference type="InterPro" id="IPR011335">
    <property type="entry name" value="Restrct_endonuc-II-like"/>
</dbReference>